<dbReference type="InterPro" id="IPR029033">
    <property type="entry name" value="His_PPase_superfam"/>
</dbReference>
<feature type="coiled-coil region" evidence="14">
    <location>
        <begin position="530"/>
        <end position="763"/>
    </location>
</feature>
<dbReference type="EC" id="3.1.3.62" evidence="4"/>
<evidence type="ECO:0000256" key="14">
    <source>
        <dbReference type="SAM" id="Coils"/>
    </source>
</evidence>
<feature type="compositionally biased region" description="Basic and acidic residues" evidence="15">
    <location>
        <begin position="798"/>
        <end position="808"/>
    </location>
</feature>
<comment type="catalytic activity">
    <reaction evidence="13">
        <text>(2R)-2,3-bisphosphoglycerate + H2O = (2R)-2-phosphoglycerate + phosphate</text>
        <dbReference type="Rhea" id="RHEA:27381"/>
        <dbReference type="ChEBI" id="CHEBI:15377"/>
        <dbReference type="ChEBI" id="CHEBI:43474"/>
        <dbReference type="ChEBI" id="CHEBI:58248"/>
        <dbReference type="ChEBI" id="CHEBI:58289"/>
        <dbReference type="EC" id="3.1.3.80"/>
    </reaction>
    <physiologicalReaction direction="left-to-right" evidence="13">
        <dbReference type="Rhea" id="RHEA:27382"/>
    </physiologicalReaction>
</comment>
<evidence type="ECO:0000256" key="12">
    <source>
        <dbReference type="ARBA" id="ARBA00043691"/>
    </source>
</evidence>
<feature type="region of interest" description="Disordered" evidence="15">
    <location>
        <begin position="791"/>
        <end position="810"/>
    </location>
</feature>
<dbReference type="RefSeq" id="WP_309956010.1">
    <property type="nucleotide sequence ID" value="NZ_JAVDUJ010000001.1"/>
</dbReference>
<dbReference type="EMBL" id="JAVDUJ010000001">
    <property type="protein sequence ID" value="MDR6939373.1"/>
    <property type="molecule type" value="Genomic_DNA"/>
</dbReference>
<comment type="similarity">
    <text evidence="2">Belongs to the histidine acid phosphatase family. MINPP1 subfamily.</text>
</comment>
<keyword evidence="6 17" id="KW-0732">Signal</keyword>
<sequence length="872" mass="94969">MVTKTKLLNRGVAVASSMMMTVGFTVAAPTFVLNQPITASAAQDTNTGDHTGATGHNTNDPHKLFGDLLTPRWTNADTSYEASRKASARFGKPLEAAPKGFDLSYVTLFGRHGARGSSSMSHANNVMKVLRAAKNENKLNAEGEKLLRYIDTVYRSGQESARGNGNLSTLGHKEWHDIAARSKERLGDLYQSGNDAKKIIDVYSSKKQRAIDSGQEFIDTLKSDYPQLFPAAPTQDVNKTIADSDMSDAQRDQYLKQDAEYLKAKRWQKHSPGVGLDYVSAAKELFRPFIGDFVDDPQFNRVGSLSGYCGGVARDIVELHAMDQNLSLDEQPAGELRPGDFPELDRDASMMIGRCRAIDEWYKRGRGFAQTADGQPQLFSFRAGLKPLAKFFSAIDDPGNTVGTLIFSHNEILTPLNAVMGIPEIGANETAKHGQVYNFEDFKFNEAESDPMAGNIEWDLFTNADGLKLVRMQHNEMPATFGWDCQPIKPGSHFYLYHELKRCLPDAGQKPVADEVLNSERQAITAVLAANDTAEKLAAAQVELAELKNKFQTEQVRTADLQKQLNAATVQTNTVKKQLEAAQAKAVKDLEQARKEADAAKQAALDAANKEHKAAAQVAAKKLADAQSRLDEAENQLAAANQAAQEAAEQHAVAIKVLEQKIKNAEAQRVVLQKQLTAVIGQKNAETAKNEALMQERDKVKQLALGLENQLKAGKLELTKLKSTATAAQQAADKKIAELQARLDELQAQLDTAKQDIALKLNGNKADGSRVPEVSQPEMVQSAEGKTAIKDQQSPGDAHQHNIVKGESKVNIQGESKVKSAKQTAANADYNQVNTVKTLSKTGASEIITLGGVAMLILLAGVAVAATYRRLR</sequence>
<evidence type="ECO:0000256" key="11">
    <source>
        <dbReference type="ARBA" id="ARBA00043671"/>
    </source>
</evidence>
<evidence type="ECO:0000256" key="15">
    <source>
        <dbReference type="SAM" id="MobiDB-lite"/>
    </source>
</evidence>
<evidence type="ECO:0000313" key="18">
    <source>
        <dbReference type="EMBL" id="MDR6939373.1"/>
    </source>
</evidence>
<evidence type="ECO:0000256" key="1">
    <source>
        <dbReference type="ARBA" id="ARBA00004370"/>
    </source>
</evidence>
<protein>
    <recommendedName>
        <fullName evidence="5">Multiple inositol polyphosphate phosphatase 1</fullName>
        <ecNumber evidence="4">3.1.3.62</ecNumber>
        <ecNumber evidence="3">3.1.3.80</ecNumber>
    </recommendedName>
    <alternativeName>
        <fullName evidence="9">2,3-bisphosphoglycerate 3-phosphatase</fullName>
    </alternativeName>
</protein>
<evidence type="ECO:0000256" key="10">
    <source>
        <dbReference type="ARBA" id="ARBA00043668"/>
    </source>
</evidence>
<keyword evidence="8 16" id="KW-0472">Membrane</keyword>
<evidence type="ECO:0000256" key="6">
    <source>
        <dbReference type="ARBA" id="ARBA00022729"/>
    </source>
</evidence>
<comment type="catalytic activity">
    <reaction evidence="12">
        <text>1D-myo-inositol hexakisphosphate + H2O = 1D-myo-inositol 1,2,4,5,6-pentakisphosphate + phosphate</text>
        <dbReference type="Rhea" id="RHEA:16989"/>
        <dbReference type="ChEBI" id="CHEBI:15377"/>
        <dbReference type="ChEBI" id="CHEBI:43474"/>
        <dbReference type="ChEBI" id="CHEBI:57798"/>
        <dbReference type="ChEBI" id="CHEBI:58130"/>
        <dbReference type="EC" id="3.1.3.62"/>
    </reaction>
    <physiologicalReaction direction="left-to-right" evidence="12">
        <dbReference type="Rhea" id="RHEA:16990"/>
    </physiologicalReaction>
</comment>
<evidence type="ECO:0000256" key="4">
    <source>
        <dbReference type="ARBA" id="ARBA00013040"/>
    </source>
</evidence>
<dbReference type="EC" id="3.1.3.80" evidence="3"/>
<evidence type="ECO:0000256" key="13">
    <source>
        <dbReference type="ARBA" id="ARBA00043832"/>
    </source>
</evidence>
<feature type="region of interest" description="Disordered" evidence="15">
    <location>
        <begin position="42"/>
        <end position="61"/>
    </location>
</feature>
<evidence type="ECO:0000313" key="19">
    <source>
        <dbReference type="Proteomes" id="UP001266099"/>
    </source>
</evidence>
<evidence type="ECO:0000256" key="9">
    <source>
        <dbReference type="ARBA" id="ARBA00031642"/>
    </source>
</evidence>
<feature type="compositionally biased region" description="Polar residues" evidence="15">
    <location>
        <begin position="42"/>
        <end position="58"/>
    </location>
</feature>
<keyword evidence="7" id="KW-0378">Hydrolase</keyword>
<name>A0ABU1T227_9ACTO</name>
<evidence type="ECO:0000256" key="16">
    <source>
        <dbReference type="SAM" id="Phobius"/>
    </source>
</evidence>
<accession>A0ABU1T227</accession>
<evidence type="ECO:0000256" key="2">
    <source>
        <dbReference type="ARBA" id="ARBA00008422"/>
    </source>
</evidence>
<dbReference type="Pfam" id="PF00328">
    <property type="entry name" value="His_Phos_2"/>
    <property type="match status" value="1"/>
</dbReference>
<keyword evidence="19" id="KW-1185">Reference proteome</keyword>
<evidence type="ECO:0000256" key="5">
    <source>
        <dbReference type="ARBA" id="ARBA00018097"/>
    </source>
</evidence>
<dbReference type="PANTHER" id="PTHR20963">
    <property type="entry name" value="MULTIPLE INOSITOL POLYPHOSPHATE PHOSPHATASE-RELATED"/>
    <property type="match status" value="1"/>
</dbReference>
<evidence type="ECO:0000256" key="17">
    <source>
        <dbReference type="SAM" id="SignalP"/>
    </source>
</evidence>
<evidence type="ECO:0000256" key="7">
    <source>
        <dbReference type="ARBA" id="ARBA00022801"/>
    </source>
</evidence>
<organism evidence="18 19">
    <name type="scientific">Arcanobacterium hippocoleae</name>
    <dbReference type="NCBI Taxonomy" id="149017"/>
    <lineage>
        <taxon>Bacteria</taxon>
        <taxon>Bacillati</taxon>
        <taxon>Actinomycetota</taxon>
        <taxon>Actinomycetes</taxon>
        <taxon>Actinomycetales</taxon>
        <taxon>Actinomycetaceae</taxon>
        <taxon>Arcanobacterium</taxon>
    </lineage>
</organism>
<reference evidence="18 19" key="1">
    <citation type="submission" date="2023-07" db="EMBL/GenBank/DDBJ databases">
        <title>Sequencing the genomes of 1000 actinobacteria strains.</title>
        <authorList>
            <person name="Klenk H.-P."/>
        </authorList>
    </citation>
    <scope>NUCLEOTIDE SEQUENCE [LARGE SCALE GENOMIC DNA]</scope>
    <source>
        <strain evidence="18 19">DSM 15539</strain>
    </source>
</reference>
<keyword evidence="14" id="KW-0175">Coiled coil</keyword>
<comment type="caution">
    <text evidence="18">The sequence shown here is derived from an EMBL/GenBank/DDBJ whole genome shotgun (WGS) entry which is preliminary data.</text>
</comment>
<dbReference type="PANTHER" id="PTHR20963:SF8">
    <property type="entry name" value="MULTIPLE INOSITOL POLYPHOSPHATE PHOSPHATASE 1"/>
    <property type="match status" value="1"/>
</dbReference>
<dbReference type="SUPFAM" id="SSF53254">
    <property type="entry name" value="Phosphoglycerate mutase-like"/>
    <property type="match status" value="1"/>
</dbReference>
<keyword evidence="16" id="KW-0812">Transmembrane</keyword>
<keyword evidence="16" id="KW-1133">Transmembrane helix</keyword>
<evidence type="ECO:0000256" key="8">
    <source>
        <dbReference type="ARBA" id="ARBA00023136"/>
    </source>
</evidence>
<comment type="catalytic activity">
    <reaction evidence="10">
        <text>1D-myo-inositol 1,2,5,6-tetrakisphosphate + H2O = 1D-myo-inositol 1,2,6-trisphosphate + phosphate</text>
        <dbReference type="Rhea" id="RHEA:77119"/>
        <dbReference type="ChEBI" id="CHEBI:15377"/>
        <dbReference type="ChEBI" id="CHEBI:43474"/>
        <dbReference type="ChEBI" id="CHEBI:195535"/>
        <dbReference type="ChEBI" id="CHEBI:195537"/>
        <dbReference type="EC" id="3.1.3.62"/>
    </reaction>
    <physiologicalReaction direction="left-to-right" evidence="10">
        <dbReference type="Rhea" id="RHEA:77120"/>
    </physiologicalReaction>
</comment>
<comment type="subcellular location">
    <subcellularLocation>
        <location evidence="1">Membrane</location>
    </subcellularLocation>
</comment>
<comment type="catalytic activity">
    <reaction evidence="11">
        <text>1D-myo-inositol 1,2,4,5,6-pentakisphosphate + H2O = 1D-myo-inositol 1,2,5,6-tetrakisphosphate + phosphate</text>
        <dbReference type="Rhea" id="RHEA:77115"/>
        <dbReference type="ChEBI" id="CHEBI:15377"/>
        <dbReference type="ChEBI" id="CHEBI:43474"/>
        <dbReference type="ChEBI" id="CHEBI:57798"/>
        <dbReference type="ChEBI" id="CHEBI:195535"/>
        <dbReference type="EC" id="3.1.3.62"/>
    </reaction>
    <physiologicalReaction direction="left-to-right" evidence="11">
        <dbReference type="Rhea" id="RHEA:77116"/>
    </physiologicalReaction>
</comment>
<dbReference type="Gene3D" id="3.40.50.1240">
    <property type="entry name" value="Phosphoglycerate mutase-like"/>
    <property type="match status" value="1"/>
</dbReference>
<feature type="transmembrane region" description="Helical" evidence="16">
    <location>
        <begin position="847"/>
        <end position="868"/>
    </location>
</feature>
<feature type="chain" id="PRO_5046667267" description="Multiple inositol polyphosphate phosphatase 1" evidence="17">
    <location>
        <begin position="28"/>
        <end position="872"/>
    </location>
</feature>
<feature type="signal peptide" evidence="17">
    <location>
        <begin position="1"/>
        <end position="27"/>
    </location>
</feature>
<gene>
    <name evidence="18" type="ORF">J2S36_000916</name>
</gene>
<evidence type="ECO:0000256" key="3">
    <source>
        <dbReference type="ARBA" id="ARBA00012976"/>
    </source>
</evidence>
<dbReference type="InterPro" id="IPR000560">
    <property type="entry name" value="His_Pase_clade-2"/>
</dbReference>
<proteinExistence type="inferred from homology"/>
<dbReference type="Proteomes" id="UP001266099">
    <property type="component" value="Unassembled WGS sequence"/>
</dbReference>